<accession>A0ABX0SDG5</accession>
<evidence type="ECO:0000256" key="1">
    <source>
        <dbReference type="ARBA" id="ARBA00004370"/>
    </source>
</evidence>
<dbReference type="NCBIfam" id="TIGR01145">
    <property type="entry name" value="ATP_synt_delta"/>
    <property type="match status" value="1"/>
</dbReference>
<evidence type="ECO:0000313" key="9">
    <source>
        <dbReference type="Proteomes" id="UP000749311"/>
    </source>
</evidence>
<evidence type="ECO:0000256" key="7">
    <source>
        <dbReference type="HAMAP-Rule" id="MF_01416"/>
    </source>
</evidence>
<keyword evidence="3 7" id="KW-0375">Hydrogen ion transport</keyword>
<evidence type="ECO:0000256" key="6">
    <source>
        <dbReference type="ARBA" id="ARBA00023310"/>
    </source>
</evidence>
<dbReference type="PRINTS" id="PR00125">
    <property type="entry name" value="ATPASEDELTA"/>
</dbReference>
<keyword evidence="7" id="KW-1003">Cell membrane</keyword>
<keyword evidence="5 7" id="KW-0472">Membrane</keyword>
<organism evidence="8 9">
    <name type="scientific">Brooklawnia cerclae</name>
    <dbReference type="NCBI Taxonomy" id="349934"/>
    <lineage>
        <taxon>Bacteria</taxon>
        <taxon>Bacillati</taxon>
        <taxon>Actinomycetota</taxon>
        <taxon>Actinomycetes</taxon>
        <taxon>Propionibacteriales</taxon>
        <taxon>Propionibacteriaceae</taxon>
        <taxon>Brooklawnia</taxon>
    </lineage>
</organism>
<dbReference type="PANTHER" id="PTHR11910">
    <property type="entry name" value="ATP SYNTHASE DELTA CHAIN"/>
    <property type="match status" value="1"/>
</dbReference>
<proteinExistence type="inferred from homology"/>
<comment type="subcellular location">
    <subcellularLocation>
        <location evidence="7">Cell membrane</location>
        <topology evidence="7">Peripheral membrane protein</topology>
    </subcellularLocation>
    <subcellularLocation>
        <location evidence="1">Membrane</location>
    </subcellularLocation>
</comment>
<evidence type="ECO:0000256" key="2">
    <source>
        <dbReference type="ARBA" id="ARBA00022448"/>
    </source>
</evidence>
<comment type="function">
    <text evidence="7">F(1)F(0) ATP synthase produces ATP from ADP in the presence of a proton or sodium gradient. F-type ATPases consist of two structural domains, F(1) containing the extramembraneous catalytic core and F(0) containing the membrane proton channel, linked together by a central stalk and a peripheral stalk. During catalysis, ATP synthesis in the catalytic domain of F(1) is coupled via a rotary mechanism of the central stalk subunits to proton translocation.</text>
</comment>
<dbReference type="InterPro" id="IPR000711">
    <property type="entry name" value="ATPase_OSCP/dsu"/>
</dbReference>
<dbReference type="Pfam" id="PF00213">
    <property type="entry name" value="OSCP"/>
    <property type="match status" value="1"/>
</dbReference>
<evidence type="ECO:0000256" key="3">
    <source>
        <dbReference type="ARBA" id="ARBA00022781"/>
    </source>
</evidence>
<protein>
    <recommendedName>
        <fullName evidence="7">ATP synthase subunit delta</fullName>
    </recommendedName>
    <alternativeName>
        <fullName evidence="7">ATP synthase F(1) sector subunit delta</fullName>
    </alternativeName>
    <alternativeName>
        <fullName evidence="7">F-type ATPase subunit delta</fullName>
        <shortName evidence="7">F-ATPase subunit delta</shortName>
    </alternativeName>
</protein>
<dbReference type="RefSeq" id="WP_167165435.1">
    <property type="nucleotide sequence ID" value="NZ_BAAAOO010000003.1"/>
</dbReference>
<evidence type="ECO:0000313" key="8">
    <source>
        <dbReference type="EMBL" id="NIH56434.1"/>
    </source>
</evidence>
<keyword evidence="6 7" id="KW-0066">ATP synthesis</keyword>
<sequence>MSDRLDREIDALGLTAADVQGLFDASDALAAQFRLRATLSDPAIPAGSRRLIAHRLFDGRIPAGAADALAAASAASTSAGELERAVERQAVRVTLMRAASVDAVRDELFHVARLVEADPDLQRTLTDPLVEVPARQALVAQILAGRSQPETLTLADRAVLDRGRTIVRTLDEYVEEAAALRRHQVARVTVATPLTGEQLSRLRTQLTRIYGQGIDAEVFVDPEVVGGVRVEVGDDLIDGTVRNTLDDARRLIS</sequence>
<comment type="function">
    <text evidence="7">This protein is part of the stalk that links CF(0) to CF(1). It either transmits conformational changes from CF(0) to CF(1) or is implicated in proton conduction.</text>
</comment>
<comment type="caution">
    <text evidence="8">The sequence shown here is derived from an EMBL/GenBank/DDBJ whole genome shotgun (WGS) entry which is preliminary data.</text>
</comment>
<keyword evidence="2 7" id="KW-0813">Transport</keyword>
<dbReference type="HAMAP" id="MF_01416">
    <property type="entry name" value="ATP_synth_delta_bact"/>
    <property type="match status" value="1"/>
</dbReference>
<keyword evidence="9" id="KW-1185">Reference proteome</keyword>
<evidence type="ECO:0000256" key="5">
    <source>
        <dbReference type="ARBA" id="ARBA00023136"/>
    </source>
</evidence>
<gene>
    <name evidence="7" type="primary">atpH</name>
    <name evidence="8" type="ORF">FB473_001079</name>
</gene>
<keyword evidence="7" id="KW-0139">CF(1)</keyword>
<dbReference type="EMBL" id="JAAMOZ010000001">
    <property type="protein sequence ID" value="NIH56434.1"/>
    <property type="molecule type" value="Genomic_DNA"/>
</dbReference>
<dbReference type="Proteomes" id="UP000749311">
    <property type="component" value="Unassembled WGS sequence"/>
</dbReference>
<name>A0ABX0SDG5_9ACTN</name>
<evidence type="ECO:0000256" key="4">
    <source>
        <dbReference type="ARBA" id="ARBA00023065"/>
    </source>
</evidence>
<keyword evidence="4 7" id="KW-0406">Ion transport</keyword>
<reference evidence="8 9" key="1">
    <citation type="submission" date="2020-02" db="EMBL/GenBank/DDBJ databases">
        <title>Sequencing the genomes of 1000 actinobacteria strains.</title>
        <authorList>
            <person name="Klenk H.-P."/>
        </authorList>
    </citation>
    <scope>NUCLEOTIDE SEQUENCE [LARGE SCALE GENOMIC DNA]</scope>
    <source>
        <strain evidence="8 9">DSM 19609</strain>
    </source>
</reference>
<comment type="similarity">
    <text evidence="7">Belongs to the ATPase delta chain family.</text>
</comment>